<evidence type="ECO:0000256" key="1">
    <source>
        <dbReference type="SAM" id="MobiDB-lite"/>
    </source>
</evidence>
<reference evidence="2" key="1">
    <citation type="submission" date="2023-03" db="EMBL/GenBank/DDBJ databases">
        <title>Massive genome expansion in bonnet fungi (Mycena s.s.) driven by repeated elements and novel gene families across ecological guilds.</title>
        <authorList>
            <consortium name="Lawrence Berkeley National Laboratory"/>
            <person name="Harder C.B."/>
            <person name="Miyauchi S."/>
            <person name="Viragh M."/>
            <person name="Kuo A."/>
            <person name="Thoen E."/>
            <person name="Andreopoulos B."/>
            <person name="Lu D."/>
            <person name="Skrede I."/>
            <person name="Drula E."/>
            <person name="Henrissat B."/>
            <person name="Morin E."/>
            <person name="Kohler A."/>
            <person name="Barry K."/>
            <person name="LaButti K."/>
            <person name="Morin E."/>
            <person name="Salamov A."/>
            <person name="Lipzen A."/>
            <person name="Mereny Z."/>
            <person name="Hegedus B."/>
            <person name="Baldrian P."/>
            <person name="Stursova M."/>
            <person name="Weitz H."/>
            <person name="Taylor A."/>
            <person name="Grigoriev I.V."/>
            <person name="Nagy L.G."/>
            <person name="Martin F."/>
            <person name="Kauserud H."/>
        </authorList>
    </citation>
    <scope>NUCLEOTIDE SEQUENCE</scope>
    <source>
        <strain evidence="2">CBHHK188m</strain>
    </source>
</reference>
<protein>
    <submittedName>
        <fullName evidence="2">Uncharacterized protein</fullName>
    </submittedName>
</protein>
<proteinExistence type="predicted"/>
<sequence length="200" mass="21957">MAIFQHASLLWPSIGTGMEAQRCTLQSKLVRRISCESTQSMIRNEICANISVIWRSVHQQHASDASALAAQEASQAFISCPAISSPPSWSLEIAVSSWDFSETWIRPHTHSPPVLRTSPGRLGDPSDNDPRPRNDSRNTRAQVKWLLCIFCPTGPHRRGEAKTPSCAALPGSSLAYCTCQLKDWIEGQSGNLLVPVPILI</sequence>
<feature type="region of interest" description="Disordered" evidence="1">
    <location>
        <begin position="109"/>
        <end position="137"/>
    </location>
</feature>
<dbReference type="EMBL" id="JARJLG010000128">
    <property type="protein sequence ID" value="KAJ7740235.1"/>
    <property type="molecule type" value="Genomic_DNA"/>
</dbReference>
<name>A0AAD7IEW5_9AGAR</name>
<comment type="caution">
    <text evidence="2">The sequence shown here is derived from an EMBL/GenBank/DDBJ whole genome shotgun (WGS) entry which is preliminary data.</text>
</comment>
<evidence type="ECO:0000313" key="2">
    <source>
        <dbReference type="EMBL" id="KAJ7740235.1"/>
    </source>
</evidence>
<dbReference type="AlphaFoldDB" id="A0AAD7IEW5"/>
<keyword evidence="3" id="KW-1185">Reference proteome</keyword>
<evidence type="ECO:0000313" key="3">
    <source>
        <dbReference type="Proteomes" id="UP001215280"/>
    </source>
</evidence>
<feature type="compositionally biased region" description="Basic and acidic residues" evidence="1">
    <location>
        <begin position="128"/>
        <end position="137"/>
    </location>
</feature>
<organism evidence="2 3">
    <name type="scientific">Mycena maculata</name>
    <dbReference type="NCBI Taxonomy" id="230809"/>
    <lineage>
        <taxon>Eukaryota</taxon>
        <taxon>Fungi</taxon>
        <taxon>Dikarya</taxon>
        <taxon>Basidiomycota</taxon>
        <taxon>Agaricomycotina</taxon>
        <taxon>Agaricomycetes</taxon>
        <taxon>Agaricomycetidae</taxon>
        <taxon>Agaricales</taxon>
        <taxon>Marasmiineae</taxon>
        <taxon>Mycenaceae</taxon>
        <taxon>Mycena</taxon>
    </lineage>
</organism>
<accession>A0AAD7IEW5</accession>
<dbReference type="Proteomes" id="UP001215280">
    <property type="component" value="Unassembled WGS sequence"/>
</dbReference>
<gene>
    <name evidence="2" type="ORF">DFH07DRAFT_69201</name>
</gene>